<evidence type="ECO:0000313" key="2">
    <source>
        <dbReference type="EMBL" id="BDS07398.1"/>
    </source>
</evidence>
<dbReference type="AlphaFoldDB" id="A0AAT9FN62"/>
<dbReference type="Pfam" id="PF09413">
    <property type="entry name" value="DUF2007"/>
    <property type="match status" value="1"/>
</dbReference>
<dbReference type="InterPro" id="IPR018551">
    <property type="entry name" value="DUF2007"/>
</dbReference>
<dbReference type="KEGG" id="osu:NT6N_24380"/>
<accession>A0AAT9FN62</accession>
<protein>
    <recommendedName>
        <fullName evidence="1">DUF2007 domain-containing protein</fullName>
    </recommendedName>
</protein>
<feature type="domain" description="DUF2007" evidence="1">
    <location>
        <begin position="1"/>
        <end position="68"/>
    </location>
</feature>
<reference evidence="2" key="1">
    <citation type="submission" date="2024-07" db="EMBL/GenBank/DDBJ databases">
        <title>Complete genome sequence of Verrucomicrobiaceae bacterium NT6N.</title>
        <authorList>
            <person name="Huang C."/>
            <person name="Takami H."/>
            <person name="Hamasaki K."/>
        </authorList>
    </citation>
    <scope>NUCLEOTIDE SEQUENCE</scope>
    <source>
        <strain evidence="2">NT6N</strain>
    </source>
</reference>
<dbReference type="Gene3D" id="3.30.70.790">
    <property type="entry name" value="UreE, C-terminal domain"/>
    <property type="match status" value="1"/>
</dbReference>
<dbReference type="EMBL" id="AP026866">
    <property type="protein sequence ID" value="BDS07398.1"/>
    <property type="molecule type" value="Genomic_DNA"/>
</dbReference>
<proteinExistence type="predicted"/>
<evidence type="ECO:0000259" key="1">
    <source>
        <dbReference type="Pfam" id="PF09413"/>
    </source>
</evidence>
<sequence length="109" mass="12201">MRKIFESIDFARVGLLQSILESEGIGTLVKNYDLAATAGVIAASDCYPELWIIDEAKFEQAERIIESYNSPAPESGSTWICFTCKNEVDSNFDACWNCSVPRPKKEKQT</sequence>
<name>A0AAT9FN62_9BACT</name>
<organism evidence="2">
    <name type="scientific">Oceaniferula spumae</name>
    <dbReference type="NCBI Taxonomy" id="2979115"/>
    <lineage>
        <taxon>Bacteria</taxon>
        <taxon>Pseudomonadati</taxon>
        <taxon>Verrucomicrobiota</taxon>
        <taxon>Verrucomicrobiia</taxon>
        <taxon>Verrucomicrobiales</taxon>
        <taxon>Verrucomicrobiaceae</taxon>
        <taxon>Oceaniferula</taxon>
    </lineage>
</organism>
<gene>
    <name evidence="2" type="ORF">NT6N_24380</name>
</gene>